<name>A0A974NYB9_9SPHN</name>
<accession>A0A974NYB9</accession>
<keyword evidence="1" id="KW-0614">Plasmid</keyword>
<evidence type="ECO:0000313" key="1">
    <source>
        <dbReference type="EMBL" id="QQV79334.1"/>
    </source>
</evidence>
<evidence type="ECO:0000313" key="2">
    <source>
        <dbReference type="Proteomes" id="UP000595894"/>
    </source>
</evidence>
<organism evidence="1 2">
    <name type="scientific">Sphingomonas aliaeris</name>
    <dbReference type="NCBI Taxonomy" id="2759526"/>
    <lineage>
        <taxon>Bacteria</taxon>
        <taxon>Pseudomonadati</taxon>
        <taxon>Pseudomonadota</taxon>
        <taxon>Alphaproteobacteria</taxon>
        <taxon>Sphingomonadales</taxon>
        <taxon>Sphingomonadaceae</taxon>
        <taxon>Sphingomonas</taxon>
    </lineage>
</organism>
<dbReference type="RefSeq" id="WP_202096612.1">
    <property type="nucleotide sequence ID" value="NZ_CP061036.1"/>
</dbReference>
<protein>
    <submittedName>
        <fullName evidence="1">Uncharacterized protein</fullName>
    </submittedName>
</protein>
<dbReference type="EMBL" id="CP061036">
    <property type="protein sequence ID" value="QQV79334.1"/>
    <property type="molecule type" value="Genomic_DNA"/>
</dbReference>
<sequence length="162" mass="17865">MRIELKKLKVVNALSEETTCYTAEIWVDGARAFLASNRGHGAADDFHQVGVVSEASVNAWLAANRQPTHFGDTVLEHTLEFEVAALITKTEEAKRLRRSFKKQLVVIDDGKVFGYPLKGRSMSAVADAVRRTRPGIRVVNDDETAVEQAVDLLIAQSEQAQS</sequence>
<gene>
    <name evidence="1" type="ORF">H5J25_18985</name>
</gene>
<keyword evidence="2" id="KW-1185">Reference proteome</keyword>
<geneLocation type="plasmid" evidence="1 2">
    <name>punnamed1</name>
</geneLocation>
<dbReference type="KEGG" id="sari:H5J25_18985"/>
<dbReference type="AlphaFoldDB" id="A0A974NYB9"/>
<reference evidence="2" key="1">
    <citation type="submission" date="2020-09" db="EMBL/GenBank/DDBJ databases">
        <title>Sphingomonas sp., a new species isolated from pork steak.</title>
        <authorList>
            <person name="Heidler von Heilborn D."/>
        </authorList>
    </citation>
    <scope>NUCLEOTIDE SEQUENCE [LARGE SCALE GENOMIC DNA]</scope>
    <source>
        <plasmid evidence="2">punnamed1</plasmid>
    </source>
</reference>
<proteinExistence type="predicted"/>
<dbReference type="Proteomes" id="UP000595894">
    <property type="component" value="Plasmid punnamed1"/>
</dbReference>